<reference evidence="7 8" key="1">
    <citation type="journal article" date="2017" name="Front. Microbiol.">
        <title>New Insights into the Diversity of the Genus Faecalibacterium.</title>
        <authorList>
            <person name="Benevides L."/>
            <person name="Burman S."/>
            <person name="Martin R."/>
            <person name="Robert V."/>
            <person name="Thomas M."/>
            <person name="Miquel S."/>
            <person name="Chain F."/>
            <person name="Sokol H."/>
            <person name="Bermudez-Humaran L.G."/>
            <person name="Morrison M."/>
            <person name="Langella P."/>
            <person name="Azevedo V.A."/>
            <person name="Chatel J.M."/>
            <person name="Soares S."/>
        </authorList>
    </citation>
    <scope>NUCLEOTIDE SEQUENCE [LARGE SCALE GENOMIC DNA]</scope>
    <source>
        <strain evidence="7 8">CNCM I 4575</strain>
    </source>
</reference>
<evidence type="ECO:0000256" key="1">
    <source>
        <dbReference type="ARBA" id="ARBA00004651"/>
    </source>
</evidence>
<dbReference type="InterPro" id="IPR027417">
    <property type="entry name" value="P-loop_NTPase"/>
</dbReference>
<accession>A0A2A7ANV8</accession>
<evidence type="ECO:0000256" key="3">
    <source>
        <dbReference type="ARBA" id="ARBA00022692"/>
    </source>
</evidence>
<proteinExistence type="predicted"/>
<name>A0A2A7ANV8_9FIRM</name>
<dbReference type="Gene3D" id="3.40.50.300">
    <property type="entry name" value="P-loop containing nucleotide triphosphate hydrolases"/>
    <property type="match status" value="2"/>
</dbReference>
<dbReference type="EMBL" id="NMTY01000024">
    <property type="protein sequence ID" value="PDX80830.1"/>
    <property type="molecule type" value="Genomic_DNA"/>
</dbReference>
<dbReference type="AlphaFoldDB" id="A0A2A7ANV8"/>
<evidence type="ECO:0000313" key="8">
    <source>
        <dbReference type="Proteomes" id="UP000220005"/>
    </source>
</evidence>
<gene>
    <name evidence="7" type="ORF">CGS58_10025</name>
</gene>
<evidence type="ECO:0000313" key="7">
    <source>
        <dbReference type="EMBL" id="PDX80830.1"/>
    </source>
</evidence>
<sequence length="469" mass="52838">MAYEFGNRLAESTAANQNRNAGVYTRTLIGQTIRETPVPVWTAEAAQHPFVTFEDPSTRKRIGISKDMLSYGFLTLAEPGGGKTNLLNMITRQLLVSQEKGDKIIIFDTKGDYYREFGDRIPKKDCIVVGAGSEYAGLTGCHNLFAEIMPRAGNGRLVYTPDSDSDALEKTKQLFSGMQSESQPIFPAMAEQIVAGLLIYFMRRYWMSEPEMLNNEAFIRFVTASTNAELKAVFELDYMKDYRNCISYIAGTNNQTQGVRSYIGTVLRELFIGPFAKHDPGREFSMREVVDAADRKVVFVEYDLRRGKTLAPMYGLLMDSALANALGGRNTARNNVYFIWDEMLLLPKLTHFSDGLNFGRSQGVKILCGLQNFSSLADIYEEIGAKRVLSSFQNIVAFHNADYDTRCFLMNRFGANYQNLSFSSQQSNIHTQREGHTVEDNDILSLGLGEAIVSLKNEAPFFFRMPRYH</sequence>
<evidence type="ECO:0000259" key="6">
    <source>
        <dbReference type="Pfam" id="PF10412"/>
    </source>
</evidence>
<dbReference type="PANTHER" id="PTHR37937">
    <property type="entry name" value="CONJUGATIVE TRANSFER: DNA TRANSPORT"/>
    <property type="match status" value="1"/>
</dbReference>
<dbReference type="PANTHER" id="PTHR37937:SF1">
    <property type="entry name" value="CONJUGATIVE TRANSFER: DNA TRANSPORT"/>
    <property type="match status" value="1"/>
</dbReference>
<keyword evidence="3" id="KW-0812">Transmembrane</keyword>
<keyword evidence="2" id="KW-1003">Cell membrane</keyword>
<evidence type="ECO:0000256" key="5">
    <source>
        <dbReference type="ARBA" id="ARBA00023136"/>
    </source>
</evidence>
<dbReference type="InterPro" id="IPR019476">
    <property type="entry name" value="T4SS_TraD_DNA-bd"/>
</dbReference>
<comment type="subcellular location">
    <subcellularLocation>
        <location evidence="1">Cell membrane</location>
        <topology evidence="1">Multi-pass membrane protein</topology>
    </subcellularLocation>
</comment>
<keyword evidence="4" id="KW-1133">Transmembrane helix</keyword>
<keyword evidence="5" id="KW-0472">Membrane</keyword>
<dbReference type="SUPFAM" id="SSF52540">
    <property type="entry name" value="P-loop containing nucleoside triphosphate hydrolases"/>
    <property type="match status" value="1"/>
</dbReference>
<dbReference type="Pfam" id="PF10412">
    <property type="entry name" value="TrwB_AAD_bind"/>
    <property type="match status" value="1"/>
</dbReference>
<dbReference type="Proteomes" id="UP000220005">
    <property type="component" value="Unassembled WGS sequence"/>
</dbReference>
<protein>
    <recommendedName>
        <fullName evidence="6">Type IV secretion system coupling protein TraD DNA-binding domain-containing protein</fullName>
    </recommendedName>
</protein>
<feature type="domain" description="Type IV secretion system coupling protein TraD DNA-binding" evidence="6">
    <location>
        <begin position="78"/>
        <end position="416"/>
    </location>
</feature>
<dbReference type="RefSeq" id="WP_097839762.1">
    <property type="nucleotide sequence ID" value="NZ_NMTY01000024.1"/>
</dbReference>
<evidence type="ECO:0000256" key="2">
    <source>
        <dbReference type="ARBA" id="ARBA00022475"/>
    </source>
</evidence>
<comment type="caution">
    <text evidence="7">The sequence shown here is derived from an EMBL/GenBank/DDBJ whole genome shotgun (WGS) entry which is preliminary data.</text>
</comment>
<evidence type="ECO:0000256" key="4">
    <source>
        <dbReference type="ARBA" id="ARBA00022989"/>
    </source>
</evidence>
<organism evidence="7 8">
    <name type="scientific">Faecalibacterium prausnitzii</name>
    <dbReference type="NCBI Taxonomy" id="853"/>
    <lineage>
        <taxon>Bacteria</taxon>
        <taxon>Bacillati</taxon>
        <taxon>Bacillota</taxon>
        <taxon>Clostridia</taxon>
        <taxon>Eubacteriales</taxon>
        <taxon>Oscillospiraceae</taxon>
        <taxon>Faecalibacterium</taxon>
    </lineage>
</organism>
<dbReference type="CDD" id="cd01127">
    <property type="entry name" value="TrwB_TraG_TraD_VirD4"/>
    <property type="match status" value="1"/>
</dbReference>
<dbReference type="InterPro" id="IPR051539">
    <property type="entry name" value="T4SS-coupling_protein"/>
</dbReference>
<dbReference type="GO" id="GO:0005886">
    <property type="term" value="C:plasma membrane"/>
    <property type="evidence" value="ECO:0007669"/>
    <property type="project" value="UniProtKB-SubCell"/>
</dbReference>